<evidence type="ECO:0000313" key="2">
    <source>
        <dbReference type="Proteomes" id="UP000789702"/>
    </source>
</evidence>
<organism evidence="1 2">
    <name type="scientific">Dentiscutata heterogama</name>
    <dbReference type="NCBI Taxonomy" id="1316150"/>
    <lineage>
        <taxon>Eukaryota</taxon>
        <taxon>Fungi</taxon>
        <taxon>Fungi incertae sedis</taxon>
        <taxon>Mucoromycota</taxon>
        <taxon>Glomeromycotina</taxon>
        <taxon>Glomeromycetes</taxon>
        <taxon>Diversisporales</taxon>
        <taxon>Gigasporaceae</taxon>
        <taxon>Dentiscutata</taxon>
    </lineage>
</organism>
<gene>
    <name evidence="1" type="ORF">DHETER_LOCUS12778</name>
</gene>
<feature type="non-terminal residue" evidence="1">
    <location>
        <position position="1"/>
    </location>
</feature>
<feature type="non-terminal residue" evidence="1">
    <location>
        <position position="53"/>
    </location>
</feature>
<keyword evidence="2" id="KW-1185">Reference proteome</keyword>
<accession>A0ACA9PW14</accession>
<protein>
    <submittedName>
        <fullName evidence="1">4956_t:CDS:1</fullName>
    </submittedName>
</protein>
<sequence length="53" mass="5669">AVPVSDDLTYDLVSTEEPNTTIVVAPIGKTLSTDNNALLLDNLTPMDTNKHSN</sequence>
<proteinExistence type="predicted"/>
<reference evidence="1" key="1">
    <citation type="submission" date="2021-06" db="EMBL/GenBank/DDBJ databases">
        <authorList>
            <person name="Kallberg Y."/>
            <person name="Tangrot J."/>
            <person name="Rosling A."/>
        </authorList>
    </citation>
    <scope>NUCLEOTIDE SEQUENCE</scope>
    <source>
        <strain evidence="1">IL203A</strain>
    </source>
</reference>
<comment type="caution">
    <text evidence="1">The sequence shown here is derived from an EMBL/GenBank/DDBJ whole genome shotgun (WGS) entry which is preliminary data.</text>
</comment>
<dbReference type="Proteomes" id="UP000789702">
    <property type="component" value="Unassembled WGS sequence"/>
</dbReference>
<dbReference type="EMBL" id="CAJVPU010032590">
    <property type="protein sequence ID" value="CAG8720100.1"/>
    <property type="molecule type" value="Genomic_DNA"/>
</dbReference>
<name>A0ACA9PW14_9GLOM</name>
<evidence type="ECO:0000313" key="1">
    <source>
        <dbReference type="EMBL" id="CAG8720100.1"/>
    </source>
</evidence>